<accession>A0ACB9JEQ7</accession>
<protein>
    <submittedName>
        <fullName evidence="1">Uncharacterized protein</fullName>
    </submittedName>
</protein>
<reference evidence="1 2" key="2">
    <citation type="journal article" date="2022" name="Mol. Ecol. Resour.">
        <title>The genomes of chicory, endive, great burdock and yacon provide insights into Asteraceae paleo-polyploidization history and plant inulin production.</title>
        <authorList>
            <person name="Fan W."/>
            <person name="Wang S."/>
            <person name="Wang H."/>
            <person name="Wang A."/>
            <person name="Jiang F."/>
            <person name="Liu H."/>
            <person name="Zhao H."/>
            <person name="Xu D."/>
            <person name="Zhang Y."/>
        </authorList>
    </citation>
    <scope>NUCLEOTIDE SEQUENCE [LARGE SCALE GENOMIC DNA]</scope>
    <source>
        <strain evidence="2">cv. Yunnan</strain>
        <tissue evidence="1">Leaves</tissue>
    </source>
</reference>
<sequence>MVMQLTAIKLNFRVPINPNSRALLRFLSLQRAILTNYPAKSPISWKNMMQNVNKNIDTAAVLVESLKVLCLLNESNYQFLDFVGSRSLTGWGTH</sequence>
<reference evidence="2" key="1">
    <citation type="journal article" date="2022" name="Mol. Ecol. Resour.">
        <title>The genomes of chicory, endive, great burdock and yacon provide insights into Asteraceae palaeo-polyploidization history and plant inulin production.</title>
        <authorList>
            <person name="Fan W."/>
            <person name="Wang S."/>
            <person name="Wang H."/>
            <person name="Wang A."/>
            <person name="Jiang F."/>
            <person name="Liu H."/>
            <person name="Zhao H."/>
            <person name="Xu D."/>
            <person name="Zhang Y."/>
        </authorList>
    </citation>
    <scope>NUCLEOTIDE SEQUENCE [LARGE SCALE GENOMIC DNA]</scope>
    <source>
        <strain evidence="2">cv. Yunnan</strain>
    </source>
</reference>
<dbReference type="EMBL" id="CM042021">
    <property type="protein sequence ID" value="KAI3818646.1"/>
    <property type="molecule type" value="Genomic_DNA"/>
</dbReference>
<name>A0ACB9JEQ7_9ASTR</name>
<evidence type="ECO:0000313" key="1">
    <source>
        <dbReference type="EMBL" id="KAI3818646.1"/>
    </source>
</evidence>
<gene>
    <name evidence="1" type="ORF">L1987_12461</name>
</gene>
<comment type="caution">
    <text evidence="1">The sequence shown here is derived from an EMBL/GenBank/DDBJ whole genome shotgun (WGS) entry which is preliminary data.</text>
</comment>
<proteinExistence type="predicted"/>
<evidence type="ECO:0000313" key="2">
    <source>
        <dbReference type="Proteomes" id="UP001056120"/>
    </source>
</evidence>
<keyword evidence="2" id="KW-1185">Reference proteome</keyword>
<organism evidence="1 2">
    <name type="scientific">Smallanthus sonchifolius</name>
    <dbReference type="NCBI Taxonomy" id="185202"/>
    <lineage>
        <taxon>Eukaryota</taxon>
        <taxon>Viridiplantae</taxon>
        <taxon>Streptophyta</taxon>
        <taxon>Embryophyta</taxon>
        <taxon>Tracheophyta</taxon>
        <taxon>Spermatophyta</taxon>
        <taxon>Magnoliopsida</taxon>
        <taxon>eudicotyledons</taxon>
        <taxon>Gunneridae</taxon>
        <taxon>Pentapetalae</taxon>
        <taxon>asterids</taxon>
        <taxon>campanulids</taxon>
        <taxon>Asterales</taxon>
        <taxon>Asteraceae</taxon>
        <taxon>Asteroideae</taxon>
        <taxon>Heliantheae alliance</taxon>
        <taxon>Millerieae</taxon>
        <taxon>Smallanthus</taxon>
    </lineage>
</organism>
<dbReference type="Proteomes" id="UP001056120">
    <property type="component" value="Linkage Group LG04"/>
</dbReference>